<gene>
    <name evidence="2" type="ORF">Tci_258967</name>
</gene>
<organism evidence="2">
    <name type="scientific">Tanacetum cinerariifolium</name>
    <name type="common">Dalmatian daisy</name>
    <name type="synonym">Chrysanthemum cinerariifolium</name>
    <dbReference type="NCBI Taxonomy" id="118510"/>
    <lineage>
        <taxon>Eukaryota</taxon>
        <taxon>Viridiplantae</taxon>
        <taxon>Streptophyta</taxon>
        <taxon>Embryophyta</taxon>
        <taxon>Tracheophyta</taxon>
        <taxon>Spermatophyta</taxon>
        <taxon>Magnoliopsida</taxon>
        <taxon>eudicotyledons</taxon>
        <taxon>Gunneridae</taxon>
        <taxon>Pentapetalae</taxon>
        <taxon>asterids</taxon>
        <taxon>campanulids</taxon>
        <taxon>Asterales</taxon>
        <taxon>Asteraceae</taxon>
        <taxon>Asteroideae</taxon>
        <taxon>Anthemideae</taxon>
        <taxon>Anthemidinae</taxon>
        <taxon>Tanacetum</taxon>
    </lineage>
</organism>
<dbReference type="PANTHER" id="PTHR47150:SF4">
    <property type="entry name" value="HARBINGER TRANSPOSASE-DERIVED PROTEIN-RELATED"/>
    <property type="match status" value="1"/>
</dbReference>
<dbReference type="AlphaFoldDB" id="A0A699GZ20"/>
<dbReference type="Pfam" id="PF04827">
    <property type="entry name" value="Plant_tran"/>
    <property type="match status" value="2"/>
</dbReference>
<dbReference type="InterPro" id="IPR006912">
    <property type="entry name" value="Harbinger_derived_prot"/>
</dbReference>
<accession>A0A699GZ20</accession>
<sequence length="337" mass="39369">MNSYTFMGLDDVEEGEEISSHKKSFIKRAIAYIKMRRQATRVTRNNITRDHAGAHTRLVATFFLRPRCTMKLDFERRISPLIKCTSAIHQLAYDVNTSFLDEYMQISERSSRKALDHFCQAVMEIYGPEYLRNHTVTDVEKLYRHYEEKHGFMGMLRSHDCTDWEWFGCLYALKAQYVRHDHGSNPFILMEAVASQDDMACFLCRAPEIPFVVNSVTYRSGYYLVDGIYPKLATLVKTIPKPADDDHKQILYKKKQESTRKDVERAFGVLKKKWAILTNPTRTLRKDRIVNMIFIGESMFVLCCRLEEGTLLQQSMSEKSTQDQHEEEMPMKLKGQL</sequence>
<reference evidence="2" key="1">
    <citation type="journal article" date="2019" name="Sci. Rep.">
        <title>Draft genome of Tanacetum cinerariifolium, the natural source of mosquito coil.</title>
        <authorList>
            <person name="Yamashiro T."/>
            <person name="Shiraishi A."/>
            <person name="Satake H."/>
            <person name="Nakayama K."/>
        </authorList>
    </citation>
    <scope>NUCLEOTIDE SEQUENCE</scope>
</reference>
<feature type="compositionally biased region" description="Basic and acidic residues" evidence="1">
    <location>
        <begin position="320"/>
        <end position="331"/>
    </location>
</feature>
<comment type="caution">
    <text evidence="2">The sequence shown here is derived from an EMBL/GenBank/DDBJ whole genome shotgun (WGS) entry which is preliminary data.</text>
</comment>
<evidence type="ECO:0000256" key="1">
    <source>
        <dbReference type="SAM" id="MobiDB-lite"/>
    </source>
</evidence>
<dbReference type="EMBL" id="BKCJ010077871">
    <property type="protein sequence ID" value="GEW86991.1"/>
    <property type="molecule type" value="Genomic_DNA"/>
</dbReference>
<proteinExistence type="predicted"/>
<evidence type="ECO:0000313" key="2">
    <source>
        <dbReference type="EMBL" id="GEW86991.1"/>
    </source>
</evidence>
<evidence type="ECO:0008006" key="3">
    <source>
        <dbReference type="Google" id="ProtNLM"/>
    </source>
</evidence>
<dbReference type="PANTHER" id="PTHR47150">
    <property type="entry name" value="OS12G0169200 PROTEIN"/>
    <property type="match status" value="1"/>
</dbReference>
<protein>
    <recommendedName>
        <fullName evidence="3">Protein ALP1-like</fullName>
    </recommendedName>
</protein>
<name>A0A699GZ20_TANCI</name>
<feature type="region of interest" description="Disordered" evidence="1">
    <location>
        <begin position="315"/>
        <end position="337"/>
    </location>
</feature>